<keyword evidence="10" id="KW-1185">Reference proteome</keyword>
<accession>A0A2N3YK01</accession>
<sequence length="390" mass="41362">MTAAPTRAVRRPSLGWLLGAAAALAMLWISWSHVRRGIWVDLDVYRAGGAAVRSGESLYDVRIKDLPFTYPPFAALLFVPAAVVSEHVARWGMTIVTMSAMVAVLEVVRRRLGLSRLDAVPLALAAFALEPVYRTLLLGQVNALLLLLVVLDCLVVPRRYRGLLIGIAIGIKLTPAVFVLWLLLRRDWGSAVRAVLAFLGTAGLAFVLVPSASAFFWSGGFADLGRFGSAAVLGVDNQSLSAAISRLVGLGAPSTAVVLAAGLGSVAAGTWVAHRRLLAGDEVGSLLAVAVGGLLASPISWSHHWIWVVVGLMWLASVGRTVALAVMATFFWLAPFWLFHRFPATDAPYGLPARVLATAYVANGVVLLQLLARPRTPTGPEGRAPASSDG</sequence>
<dbReference type="Proteomes" id="UP000233781">
    <property type="component" value="Unassembled WGS sequence"/>
</dbReference>
<comment type="similarity">
    <text evidence="7">Belongs to the glycosyltransferase 87 family.</text>
</comment>
<feature type="transmembrane region" description="Helical" evidence="8">
    <location>
        <begin position="196"/>
        <end position="217"/>
    </location>
</feature>
<keyword evidence="9" id="KW-0328">Glycosyltransferase</keyword>
<evidence type="ECO:0000256" key="1">
    <source>
        <dbReference type="ARBA" id="ARBA00004651"/>
    </source>
</evidence>
<feature type="transmembrane region" description="Helical" evidence="8">
    <location>
        <begin position="136"/>
        <end position="157"/>
    </location>
</feature>
<evidence type="ECO:0000256" key="8">
    <source>
        <dbReference type="SAM" id="Phobius"/>
    </source>
</evidence>
<feature type="transmembrane region" description="Helical" evidence="8">
    <location>
        <begin position="255"/>
        <end position="274"/>
    </location>
</feature>
<keyword evidence="5 8" id="KW-1133">Transmembrane helix</keyword>
<gene>
    <name evidence="9" type="ORF">ATL31_2012</name>
</gene>
<comment type="caution">
    <text evidence="9">The sequence shown here is derived from an EMBL/GenBank/DDBJ whole genome shotgun (WGS) entry which is preliminary data.</text>
</comment>
<keyword evidence="4 8" id="KW-0812">Transmembrane</keyword>
<dbReference type="GO" id="GO:0005886">
    <property type="term" value="C:plasma membrane"/>
    <property type="evidence" value="ECO:0007669"/>
    <property type="project" value="UniProtKB-SubCell"/>
</dbReference>
<evidence type="ECO:0000256" key="4">
    <source>
        <dbReference type="ARBA" id="ARBA00022692"/>
    </source>
</evidence>
<evidence type="ECO:0000256" key="7">
    <source>
        <dbReference type="ARBA" id="ARBA00024033"/>
    </source>
</evidence>
<dbReference type="EMBL" id="PJNE01000001">
    <property type="protein sequence ID" value="PKW27174.1"/>
    <property type="molecule type" value="Genomic_DNA"/>
</dbReference>
<reference evidence="9 10" key="1">
    <citation type="submission" date="2017-12" db="EMBL/GenBank/DDBJ databases">
        <title>Sequencing the genomes of 1000 Actinobacteria strains.</title>
        <authorList>
            <person name="Klenk H.-P."/>
        </authorList>
    </citation>
    <scope>NUCLEOTIDE SEQUENCE [LARGE SCALE GENOMIC DNA]</scope>
    <source>
        <strain evidence="9 10">DSM 12806</strain>
    </source>
</reference>
<evidence type="ECO:0000256" key="5">
    <source>
        <dbReference type="ARBA" id="ARBA00022989"/>
    </source>
</evidence>
<evidence type="ECO:0000256" key="2">
    <source>
        <dbReference type="ARBA" id="ARBA00022475"/>
    </source>
</evidence>
<evidence type="ECO:0000313" key="9">
    <source>
        <dbReference type="EMBL" id="PKW27174.1"/>
    </source>
</evidence>
<keyword evidence="6 8" id="KW-0472">Membrane</keyword>
<dbReference type="OrthoDB" id="9774600at2"/>
<feature type="transmembrane region" description="Helical" evidence="8">
    <location>
        <begin position="163"/>
        <end position="184"/>
    </location>
</feature>
<feature type="transmembrane region" description="Helical" evidence="8">
    <location>
        <begin position="312"/>
        <end position="339"/>
    </location>
</feature>
<protein>
    <submittedName>
        <fullName evidence="9">Alpha-1,2-mannosyltransferase</fullName>
    </submittedName>
</protein>
<comment type="subcellular location">
    <subcellularLocation>
        <location evidence="1">Cell membrane</location>
        <topology evidence="1">Multi-pass membrane protein</topology>
    </subcellularLocation>
</comment>
<dbReference type="AlphaFoldDB" id="A0A2N3YK01"/>
<dbReference type="InterPro" id="IPR018584">
    <property type="entry name" value="GT87"/>
</dbReference>
<name>A0A2N3YK01_9MICO</name>
<evidence type="ECO:0000256" key="3">
    <source>
        <dbReference type="ARBA" id="ARBA00022679"/>
    </source>
</evidence>
<organism evidence="9 10">
    <name type="scientific">Phycicoccus duodecadis</name>
    <dbReference type="NCBI Taxonomy" id="173053"/>
    <lineage>
        <taxon>Bacteria</taxon>
        <taxon>Bacillati</taxon>
        <taxon>Actinomycetota</taxon>
        <taxon>Actinomycetes</taxon>
        <taxon>Micrococcales</taxon>
        <taxon>Intrasporangiaceae</taxon>
        <taxon>Phycicoccus</taxon>
    </lineage>
</organism>
<keyword evidence="3 9" id="KW-0808">Transferase</keyword>
<evidence type="ECO:0000313" key="10">
    <source>
        <dbReference type="Proteomes" id="UP000233781"/>
    </source>
</evidence>
<evidence type="ECO:0000256" key="6">
    <source>
        <dbReference type="ARBA" id="ARBA00023136"/>
    </source>
</evidence>
<dbReference type="GO" id="GO:0016758">
    <property type="term" value="F:hexosyltransferase activity"/>
    <property type="evidence" value="ECO:0007669"/>
    <property type="project" value="InterPro"/>
</dbReference>
<dbReference type="RefSeq" id="WP_101395638.1">
    <property type="nucleotide sequence ID" value="NZ_PJNE01000001.1"/>
</dbReference>
<keyword evidence="2" id="KW-1003">Cell membrane</keyword>
<proteinExistence type="inferred from homology"/>
<dbReference type="Pfam" id="PF09594">
    <property type="entry name" value="GT87"/>
    <property type="match status" value="1"/>
</dbReference>
<feature type="transmembrane region" description="Helical" evidence="8">
    <location>
        <begin position="286"/>
        <end position="306"/>
    </location>
</feature>
<feature type="transmembrane region" description="Helical" evidence="8">
    <location>
        <begin position="12"/>
        <end position="31"/>
    </location>
</feature>